<dbReference type="SUPFAM" id="SSF55729">
    <property type="entry name" value="Acyl-CoA N-acyltransferases (Nat)"/>
    <property type="match status" value="1"/>
</dbReference>
<dbReference type="PANTHER" id="PTHR36174:SF1">
    <property type="entry name" value="LIPID II:GLYCINE GLYCYLTRANSFERASE"/>
    <property type="match status" value="1"/>
</dbReference>
<sequence length="359" mass="40014">MIQSNGHTASASPIEPARDQQGSLECVTTDQWQEFVDSRSESTAFHHGRWLKLLQQHYGFPLRIYAWKQAGEVVAGLPFLETRTLFGKKMLISLPFSDNLRALGKDVTSLSGLRQGLQTTNFGRHVCVLNKTDAPLGFCCTPSGLVRHELNLTRSATDIESGYPRSLAQNLRKAYKANLQFKIRNDAEALEIFYRLHIKTRRKHGIPVQSCRFFSRLHQQMIVGGLGFIATASHCGHVVAAGVFLPYQQTLLYKYAASDGAALDLRPNDFLVHHVMKYGVESPMTKLDFGTSREIEIGLRRFKQKWGAIESTIYNDCLTGRIASDQGDSSAMSIARAVIRNSPSIACRAAGKLFYPFSA</sequence>
<dbReference type="AlphaFoldDB" id="A0A5C6DFD5"/>
<dbReference type="InterPro" id="IPR050644">
    <property type="entry name" value="PG_Glycine_Bridge_Synth"/>
</dbReference>
<feature type="compositionally biased region" description="Polar residues" evidence="1">
    <location>
        <begin position="1"/>
        <end position="11"/>
    </location>
</feature>
<evidence type="ECO:0000313" key="3">
    <source>
        <dbReference type="EMBL" id="TWU34945.1"/>
    </source>
</evidence>
<evidence type="ECO:0000313" key="4">
    <source>
        <dbReference type="Proteomes" id="UP000319143"/>
    </source>
</evidence>
<evidence type="ECO:0000256" key="1">
    <source>
        <dbReference type="SAM" id="MobiDB-lite"/>
    </source>
</evidence>
<dbReference type="Proteomes" id="UP000319143">
    <property type="component" value="Unassembled WGS sequence"/>
</dbReference>
<dbReference type="Pfam" id="PF13480">
    <property type="entry name" value="Acetyltransf_6"/>
    <property type="match status" value="1"/>
</dbReference>
<feature type="region of interest" description="Disordered" evidence="1">
    <location>
        <begin position="1"/>
        <end position="23"/>
    </location>
</feature>
<keyword evidence="4" id="KW-1185">Reference proteome</keyword>
<organism evidence="3 4">
    <name type="scientific">Novipirellula artificiosorum</name>
    <dbReference type="NCBI Taxonomy" id="2528016"/>
    <lineage>
        <taxon>Bacteria</taxon>
        <taxon>Pseudomonadati</taxon>
        <taxon>Planctomycetota</taxon>
        <taxon>Planctomycetia</taxon>
        <taxon>Pirellulales</taxon>
        <taxon>Pirellulaceae</taxon>
        <taxon>Novipirellula</taxon>
    </lineage>
</organism>
<dbReference type="Gene3D" id="3.40.630.30">
    <property type="match status" value="1"/>
</dbReference>
<reference evidence="3 4" key="1">
    <citation type="submission" date="2019-02" db="EMBL/GenBank/DDBJ databases">
        <title>Deep-cultivation of Planctomycetes and their phenomic and genomic characterization uncovers novel biology.</title>
        <authorList>
            <person name="Wiegand S."/>
            <person name="Jogler M."/>
            <person name="Boedeker C."/>
            <person name="Pinto D."/>
            <person name="Vollmers J."/>
            <person name="Rivas-Marin E."/>
            <person name="Kohn T."/>
            <person name="Peeters S.H."/>
            <person name="Heuer A."/>
            <person name="Rast P."/>
            <person name="Oberbeckmann S."/>
            <person name="Bunk B."/>
            <person name="Jeske O."/>
            <person name="Meyerdierks A."/>
            <person name="Storesund J.E."/>
            <person name="Kallscheuer N."/>
            <person name="Luecker S."/>
            <person name="Lage O.M."/>
            <person name="Pohl T."/>
            <person name="Merkel B.J."/>
            <person name="Hornburger P."/>
            <person name="Mueller R.-W."/>
            <person name="Bruemmer F."/>
            <person name="Labrenz M."/>
            <person name="Spormann A.M."/>
            <person name="Op Den Camp H."/>
            <person name="Overmann J."/>
            <person name="Amann R."/>
            <person name="Jetten M.S.M."/>
            <person name="Mascher T."/>
            <person name="Medema M.H."/>
            <person name="Devos D.P."/>
            <person name="Kaster A.-K."/>
            <person name="Ovreas L."/>
            <person name="Rohde M."/>
            <person name="Galperin M.Y."/>
            <person name="Jogler C."/>
        </authorList>
    </citation>
    <scope>NUCLEOTIDE SEQUENCE [LARGE SCALE GENOMIC DNA]</scope>
    <source>
        <strain evidence="3 4">Poly41</strain>
    </source>
</reference>
<protein>
    <submittedName>
        <fullName evidence="3">FemAB family protein</fullName>
    </submittedName>
</protein>
<comment type="caution">
    <text evidence="3">The sequence shown here is derived from an EMBL/GenBank/DDBJ whole genome shotgun (WGS) entry which is preliminary data.</text>
</comment>
<evidence type="ECO:0000259" key="2">
    <source>
        <dbReference type="Pfam" id="PF13480"/>
    </source>
</evidence>
<proteinExistence type="predicted"/>
<dbReference type="OrthoDB" id="9785911at2"/>
<gene>
    <name evidence="3" type="ORF">Poly41_40890</name>
</gene>
<accession>A0A5C6DFD5</accession>
<dbReference type="InterPro" id="IPR038740">
    <property type="entry name" value="BioF2-like_GNAT_dom"/>
</dbReference>
<dbReference type="InterPro" id="IPR016181">
    <property type="entry name" value="Acyl_CoA_acyltransferase"/>
</dbReference>
<dbReference type="RefSeq" id="WP_146528372.1">
    <property type="nucleotide sequence ID" value="NZ_SJPV01000007.1"/>
</dbReference>
<dbReference type="EMBL" id="SJPV01000007">
    <property type="protein sequence ID" value="TWU34945.1"/>
    <property type="molecule type" value="Genomic_DNA"/>
</dbReference>
<name>A0A5C6DFD5_9BACT</name>
<dbReference type="PANTHER" id="PTHR36174">
    <property type="entry name" value="LIPID II:GLYCINE GLYCYLTRANSFERASE"/>
    <property type="match status" value="1"/>
</dbReference>
<feature type="domain" description="BioF2-like acetyltransferase" evidence="2">
    <location>
        <begin position="166"/>
        <end position="294"/>
    </location>
</feature>